<dbReference type="GO" id="GO:0004527">
    <property type="term" value="F:exonuclease activity"/>
    <property type="evidence" value="ECO:0007669"/>
    <property type="project" value="UniProtKB-KW"/>
</dbReference>
<keyword evidence="9" id="KW-1185">Reference proteome</keyword>
<dbReference type="VEuPathDB" id="VectorBase:HLOH_051444"/>
<dbReference type="Proteomes" id="UP000821853">
    <property type="component" value="Chromosome 1"/>
</dbReference>
<feature type="domain" description="Exonuclease" evidence="7">
    <location>
        <begin position="211"/>
        <end position="370"/>
    </location>
</feature>
<dbReference type="GO" id="GO:0003676">
    <property type="term" value="F:nucleic acid binding"/>
    <property type="evidence" value="ECO:0007669"/>
    <property type="project" value="InterPro"/>
</dbReference>
<dbReference type="InterPro" id="IPR047021">
    <property type="entry name" value="REXO1/3/4-like"/>
</dbReference>
<dbReference type="InterPro" id="IPR036397">
    <property type="entry name" value="RNaseH_sf"/>
</dbReference>
<comment type="caution">
    <text evidence="8">The sequence shown here is derived from an EMBL/GenBank/DDBJ whole genome shotgun (WGS) entry which is preliminary data.</text>
</comment>
<dbReference type="OrthoDB" id="6482108at2759"/>
<gene>
    <name evidence="8" type="ORF">HPB48_009378</name>
</gene>
<dbReference type="GO" id="GO:0010629">
    <property type="term" value="P:negative regulation of gene expression"/>
    <property type="evidence" value="ECO:0007669"/>
    <property type="project" value="UniProtKB-ARBA"/>
</dbReference>
<evidence type="ECO:0000259" key="7">
    <source>
        <dbReference type="SMART" id="SM00479"/>
    </source>
</evidence>
<evidence type="ECO:0000256" key="4">
    <source>
        <dbReference type="ARBA" id="ARBA00022801"/>
    </source>
</evidence>
<accession>A0A9J6FFK9</accession>
<dbReference type="InterPro" id="IPR012337">
    <property type="entry name" value="RNaseH-like_sf"/>
</dbReference>
<reference evidence="8 9" key="1">
    <citation type="journal article" date="2020" name="Cell">
        <title>Large-Scale Comparative Analyses of Tick Genomes Elucidate Their Genetic Diversity and Vector Capacities.</title>
        <authorList>
            <consortium name="Tick Genome and Microbiome Consortium (TIGMIC)"/>
            <person name="Jia N."/>
            <person name="Wang J."/>
            <person name="Shi W."/>
            <person name="Du L."/>
            <person name="Sun Y."/>
            <person name="Zhan W."/>
            <person name="Jiang J.F."/>
            <person name="Wang Q."/>
            <person name="Zhang B."/>
            <person name="Ji P."/>
            <person name="Bell-Sakyi L."/>
            <person name="Cui X.M."/>
            <person name="Yuan T.T."/>
            <person name="Jiang B.G."/>
            <person name="Yang W.F."/>
            <person name="Lam T.T."/>
            <person name="Chang Q.C."/>
            <person name="Ding S.J."/>
            <person name="Wang X.J."/>
            <person name="Zhu J.G."/>
            <person name="Ruan X.D."/>
            <person name="Zhao L."/>
            <person name="Wei J.T."/>
            <person name="Ye R.Z."/>
            <person name="Que T.C."/>
            <person name="Du C.H."/>
            <person name="Zhou Y.H."/>
            <person name="Cheng J.X."/>
            <person name="Dai P.F."/>
            <person name="Guo W.B."/>
            <person name="Han X.H."/>
            <person name="Huang E.J."/>
            <person name="Li L.F."/>
            <person name="Wei W."/>
            <person name="Gao Y.C."/>
            <person name="Liu J.Z."/>
            <person name="Shao H.Z."/>
            <person name="Wang X."/>
            <person name="Wang C.C."/>
            <person name="Yang T.C."/>
            <person name="Huo Q.B."/>
            <person name="Li W."/>
            <person name="Chen H.Y."/>
            <person name="Chen S.E."/>
            <person name="Zhou L.G."/>
            <person name="Ni X.B."/>
            <person name="Tian J.H."/>
            <person name="Sheng Y."/>
            <person name="Liu T."/>
            <person name="Pan Y.S."/>
            <person name="Xia L.Y."/>
            <person name="Li J."/>
            <person name="Zhao F."/>
            <person name="Cao W.C."/>
        </authorList>
    </citation>
    <scope>NUCLEOTIDE SEQUENCE [LARGE SCALE GENOMIC DNA]</scope>
    <source>
        <strain evidence="8">HaeL-2018</strain>
    </source>
</reference>
<evidence type="ECO:0000256" key="5">
    <source>
        <dbReference type="ARBA" id="ARBA00022839"/>
    </source>
</evidence>
<dbReference type="FunFam" id="3.30.420.10:FF:000031">
    <property type="entry name" value="RNA exonuclease 1"/>
    <property type="match status" value="1"/>
</dbReference>
<keyword evidence="3" id="KW-0540">Nuclease</keyword>
<evidence type="ECO:0000313" key="9">
    <source>
        <dbReference type="Proteomes" id="UP000821853"/>
    </source>
</evidence>
<dbReference type="InterPro" id="IPR013520">
    <property type="entry name" value="Ribonucl_H"/>
</dbReference>
<dbReference type="Gene3D" id="3.30.420.10">
    <property type="entry name" value="Ribonuclease H-like superfamily/Ribonuclease H"/>
    <property type="match status" value="1"/>
</dbReference>
<comment type="subcellular location">
    <subcellularLocation>
        <location evidence="1">Nucleus</location>
    </subcellularLocation>
</comment>
<dbReference type="OMA" id="DANPMEG"/>
<protein>
    <recommendedName>
        <fullName evidence="7">Exonuclease domain-containing protein</fullName>
    </recommendedName>
</protein>
<sequence>MQRRYLCKWEKATIQGDGHQHPMTDISTSGDRKDIATAADDMDLQCTAPTEDYLQEASALAVSSATLLDANPMEGNRSLLHRSEGLYNQMVGYMLTPEQLYDGGYLRLCPRKPGRIVCVLAEAEYSSYKTCSRCASSFVITAGGKYCSISSCCYHPGKCTAFGFSCCGARPGQAGCKSSPYHVCTLGARNEWDTPAWAFVRTPRRCTVNGGVFALDCEMSFTIRGFEVTRVSVVDGNGTTVYDSYVTPGSPVLDYNTVYSGVTAERLRDERTTLQDVQAVLLRLFSASTVLVGHGLENDLRCLRLLHDTVVDTAVVFPHNRGLPFRRSLRSLVGTYLNREVPEGPLGHDTVERAKACMQLLLWKAAQDKKLLERQSQGAADWVRRPSQ</sequence>
<dbReference type="CDD" id="cd06145">
    <property type="entry name" value="REX1_like"/>
    <property type="match status" value="1"/>
</dbReference>
<evidence type="ECO:0000256" key="2">
    <source>
        <dbReference type="ARBA" id="ARBA00006357"/>
    </source>
</evidence>
<dbReference type="AlphaFoldDB" id="A0A9J6FFK9"/>
<evidence type="ECO:0000256" key="6">
    <source>
        <dbReference type="ARBA" id="ARBA00023242"/>
    </source>
</evidence>
<dbReference type="EMBL" id="JABSTR010000001">
    <property type="protein sequence ID" value="KAH9360828.1"/>
    <property type="molecule type" value="Genomic_DNA"/>
</dbReference>
<keyword evidence="6" id="KW-0539">Nucleus</keyword>
<keyword evidence="5" id="KW-0269">Exonuclease</keyword>
<evidence type="ECO:0000256" key="1">
    <source>
        <dbReference type="ARBA" id="ARBA00004123"/>
    </source>
</evidence>
<proteinExistence type="inferred from homology"/>
<dbReference type="SMART" id="SM00479">
    <property type="entry name" value="EXOIII"/>
    <property type="match status" value="1"/>
</dbReference>
<organism evidence="8 9">
    <name type="scientific">Haemaphysalis longicornis</name>
    <name type="common">Bush tick</name>
    <dbReference type="NCBI Taxonomy" id="44386"/>
    <lineage>
        <taxon>Eukaryota</taxon>
        <taxon>Metazoa</taxon>
        <taxon>Ecdysozoa</taxon>
        <taxon>Arthropoda</taxon>
        <taxon>Chelicerata</taxon>
        <taxon>Arachnida</taxon>
        <taxon>Acari</taxon>
        <taxon>Parasitiformes</taxon>
        <taxon>Ixodida</taxon>
        <taxon>Ixodoidea</taxon>
        <taxon>Ixodidae</taxon>
        <taxon>Haemaphysalinae</taxon>
        <taxon>Haemaphysalis</taxon>
    </lineage>
</organism>
<comment type="similarity">
    <text evidence="2">Belongs to the REXO1/REXO3 family.</text>
</comment>
<evidence type="ECO:0000313" key="8">
    <source>
        <dbReference type="EMBL" id="KAH9360828.1"/>
    </source>
</evidence>
<dbReference type="InterPro" id="IPR034922">
    <property type="entry name" value="REX1-like_exo"/>
</dbReference>
<keyword evidence="4" id="KW-0378">Hydrolase</keyword>
<dbReference type="GO" id="GO:0005634">
    <property type="term" value="C:nucleus"/>
    <property type="evidence" value="ECO:0007669"/>
    <property type="project" value="UniProtKB-SubCell"/>
</dbReference>
<dbReference type="PANTHER" id="PTHR12801">
    <property type="entry name" value="RNA EXONUCLEASE REXO1 / RECO3 FAMILY MEMBER-RELATED"/>
    <property type="match status" value="1"/>
</dbReference>
<dbReference type="PANTHER" id="PTHR12801:SF115">
    <property type="entry name" value="FI18136P1-RELATED"/>
    <property type="match status" value="1"/>
</dbReference>
<name>A0A9J6FFK9_HAELO</name>
<dbReference type="SUPFAM" id="SSF53098">
    <property type="entry name" value="Ribonuclease H-like"/>
    <property type="match status" value="1"/>
</dbReference>
<evidence type="ECO:0000256" key="3">
    <source>
        <dbReference type="ARBA" id="ARBA00022722"/>
    </source>
</evidence>